<comment type="caution">
    <text evidence="2">The sequence shown here is derived from an EMBL/GenBank/DDBJ whole genome shotgun (WGS) entry which is preliminary data.</text>
</comment>
<evidence type="ECO:0000313" key="2">
    <source>
        <dbReference type="EMBL" id="KAK3610057.1"/>
    </source>
</evidence>
<accession>A0AAE0TGN2</accession>
<evidence type="ECO:0000313" key="3">
    <source>
        <dbReference type="Proteomes" id="UP001195483"/>
    </source>
</evidence>
<organism evidence="2 3">
    <name type="scientific">Potamilus streckersoni</name>
    <dbReference type="NCBI Taxonomy" id="2493646"/>
    <lineage>
        <taxon>Eukaryota</taxon>
        <taxon>Metazoa</taxon>
        <taxon>Spiralia</taxon>
        <taxon>Lophotrochozoa</taxon>
        <taxon>Mollusca</taxon>
        <taxon>Bivalvia</taxon>
        <taxon>Autobranchia</taxon>
        <taxon>Heteroconchia</taxon>
        <taxon>Palaeoheterodonta</taxon>
        <taxon>Unionida</taxon>
        <taxon>Unionoidea</taxon>
        <taxon>Unionidae</taxon>
        <taxon>Ambleminae</taxon>
        <taxon>Lampsilini</taxon>
        <taxon>Potamilus</taxon>
    </lineage>
</organism>
<feature type="signal peptide" evidence="1">
    <location>
        <begin position="1"/>
        <end position="26"/>
    </location>
</feature>
<reference evidence="2" key="2">
    <citation type="journal article" date="2021" name="Genome Biol. Evol.">
        <title>Developing a high-quality reference genome for a parasitic bivalve with doubly uniparental inheritance (Bivalvia: Unionida).</title>
        <authorList>
            <person name="Smith C.H."/>
        </authorList>
    </citation>
    <scope>NUCLEOTIDE SEQUENCE</scope>
    <source>
        <strain evidence="2">CHS0354</strain>
        <tissue evidence="2">Mantle</tissue>
    </source>
</reference>
<sequence length="151" mass="16467">MVLRSFASVVLSIIIHCVVEYKGVSGIRCYNCKYDVLYGDGDSNCLKTTANEKDCQSPAWSCYVRTTHSEGKRDVQSVTRGCGSGDSGCSESCSNCIRDTCYTVCTSSLCNTIDSHVNGVGDIGKSTRAISRLILSMLILFCIKLLPNYFL</sequence>
<proteinExistence type="predicted"/>
<reference evidence="2" key="3">
    <citation type="submission" date="2023-05" db="EMBL/GenBank/DDBJ databases">
        <authorList>
            <person name="Smith C.H."/>
        </authorList>
    </citation>
    <scope>NUCLEOTIDE SEQUENCE</scope>
    <source>
        <strain evidence="2">CHS0354</strain>
        <tissue evidence="2">Mantle</tissue>
    </source>
</reference>
<dbReference type="Proteomes" id="UP001195483">
    <property type="component" value="Unassembled WGS sequence"/>
</dbReference>
<keyword evidence="3" id="KW-1185">Reference proteome</keyword>
<gene>
    <name evidence="2" type="ORF">CHS0354_032142</name>
</gene>
<keyword evidence="1" id="KW-0732">Signal</keyword>
<dbReference type="AlphaFoldDB" id="A0AAE0TGN2"/>
<protein>
    <submittedName>
        <fullName evidence="2">Uncharacterized protein</fullName>
    </submittedName>
</protein>
<name>A0AAE0TGN2_9BIVA</name>
<reference evidence="2" key="1">
    <citation type="journal article" date="2021" name="Genome Biol. Evol.">
        <title>A High-Quality Reference Genome for a Parasitic Bivalve with Doubly Uniparental Inheritance (Bivalvia: Unionida).</title>
        <authorList>
            <person name="Smith C.H."/>
        </authorList>
    </citation>
    <scope>NUCLEOTIDE SEQUENCE</scope>
    <source>
        <strain evidence="2">CHS0354</strain>
    </source>
</reference>
<feature type="chain" id="PRO_5042175845" evidence="1">
    <location>
        <begin position="27"/>
        <end position="151"/>
    </location>
</feature>
<evidence type="ECO:0000256" key="1">
    <source>
        <dbReference type="SAM" id="SignalP"/>
    </source>
</evidence>
<dbReference type="EMBL" id="JAEAOA010001908">
    <property type="protein sequence ID" value="KAK3610057.1"/>
    <property type="molecule type" value="Genomic_DNA"/>
</dbReference>